<sequence>MKFLVLMAEEDTWNRWSALSDAEQEQVFDQFTAFTEAVKARGSVLAGEALDRPESGRTVRPGPDRAVTEGPYAETVEQLGGFWLVDLPDLDAAVEAATLLPAAYSVEVRPVVDMGD</sequence>
<dbReference type="SUPFAM" id="SSF54909">
    <property type="entry name" value="Dimeric alpha+beta barrel"/>
    <property type="match status" value="1"/>
</dbReference>
<gene>
    <name evidence="3" type="ORF">ISU07_20995</name>
</gene>
<dbReference type="AlphaFoldDB" id="A0A930YMG8"/>
<feature type="domain" description="YCII-related" evidence="2">
    <location>
        <begin position="1"/>
        <end position="114"/>
    </location>
</feature>
<evidence type="ECO:0000259" key="2">
    <source>
        <dbReference type="Pfam" id="PF03795"/>
    </source>
</evidence>
<dbReference type="Gene3D" id="3.30.70.1060">
    <property type="entry name" value="Dimeric alpha+beta barrel"/>
    <property type="match status" value="1"/>
</dbReference>
<comment type="similarity">
    <text evidence="1">Belongs to the YciI family.</text>
</comment>
<dbReference type="InterPro" id="IPR011008">
    <property type="entry name" value="Dimeric_a/b-barrel"/>
</dbReference>
<keyword evidence="4" id="KW-1185">Reference proteome</keyword>
<dbReference type="Proteomes" id="UP000640489">
    <property type="component" value="Unassembled WGS sequence"/>
</dbReference>
<protein>
    <submittedName>
        <fullName evidence="3">Transcription initiation protein</fullName>
    </submittedName>
</protein>
<evidence type="ECO:0000313" key="4">
    <source>
        <dbReference type="Proteomes" id="UP000640489"/>
    </source>
</evidence>
<evidence type="ECO:0000256" key="1">
    <source>
        <dbReference type="ARBA" id="ARBA00007689"/>
    </source>
</evidence>
<reference evidence="3" key="1">
    <citation type="submission" date="2020-11" db="EMBL/GenBank/DDBJ databases">
        <title>Nocardioides sp. nov., isolated from Soil of Cynanchum wilfordii Hemsley rhizosphere.</title>
        <authorList>
            <person name="Lee J.-S."/>
            <person name="Suh M.K."/>
            <person name="Kim J.-S."/>
        </authorList>
    </citation>
    <scope>NUCLEOTIDE SEQUENCE</scope>
    <source>
        <strain evidence="3">KCTC 19275</strain>
    </source>
</reference>
<dbReference type="EMBL" id="JADKPN010000017">
    <property type="protein sequence ID" value="MBF4765615.1"/>
    <property type="molecule type" value="Genomic_DNA"/>
</dbReference>
<name>A0A930YMG8_9ACTN</name>
<dbReference type="RefSeq" id="WP_194708798.1">
    <property type="nucleotide sequence ID" value="NZ_JADKPN010000017.1"/>
</dbReference>
<dbReference type="InterPro" id="IPR005545">
    <property type="entry name" value="YCII"/>
</dbReference>
<accession>A0A930YMG8</accession>
<proteinExistence type="inferred from homology"/>
<dbReference type="PANTHER" id="PTHR35174:SF3">
    <property type="entry name" value="BLL7171 PROTEIN"/>
    <property type="match status" value="1"/>
</dbReference>
<dbReference type="Pfam" id="PF03795">
    <property type="entry name" value="YCII"/>
    <property type="match status" value="1"/>
</dbReference>
<organism evidence="3 4">
    <name type="scientific">Nocardioides islandensis</name>
    <dbReference type="NCBI Taxonomy" id="433663"/>
    <lineage>
        <taxon>Bacteria</taxon>
        <taxon>Bacillati</taxon>
        <taxon>Actinomycetota</taxon>
        <taxon>Actinomycetes</taxon>
        <taxon>Propionibacteriales</taxon>
        <taxon>Nocardioidaceae</taxon>
        <taxon>Nocardioides</taxon>
    </lineage>
</organism>
<comment type="caution">
    <text evidence="3">The sequence shown here is derived from an EMBL/GenBank/DDBJ whole genome shotgun (WGS) entry which is preliminary data.</text>
</comment>
<evidence type="ECO:0000313" key="3">
    <source>
        <dbReference type="EMBL" id="MBF4765615.1"/>
    </source>
</evidence>
<dbReference type="PANTHER" id="PTHR35174">
    <property type="entry name" value="BLL7171 PROTEIN-RELATED"/>
    <property type="match status" value="1"/>
</dbReference>